<dbReference type="InterPro" id="IPR032466">
    <property type="entry name" value="Metal_Hydrolase"/>
</dbReference>
<accession>A0A6J6SME2</accession>
<evidence type="ECO:0000313" key="2">
    <source>
        <dbReference type="EMBL" id="CAB4362460.1"/>
    </source>
</evidence>
<gene>
    <name evidence="3" type="ORF">UFOPK2656_02542</name>
    <name evidence="4" type="ORF">UFOPK3099_00727</name>
    <name evidence="5" type="ORF">UFOPK3267_01153</name>
    <name evidence="6" type="ORF">UFOPK3651_00340</name>
    <name evidence="7" type="ORF">UFOPK3931_01978</name>
    <name evidence="2" type="ORF">UFOPK4189_00235</name>
</gene>
<dbReference type="EMBL" id="CAESGF010000001">
    <property type="protein sequence ID" value="CAB4362460.1"/>
    <property type="molecule type" value="Genomic_DNA"/>
</dbReference>
<evidence type="ECO:0000313" key="6">
    <source>
        <dbReference type="EMBL" id="CAB4913128.1"/>
    </source>
</evidence>
<dbReference type="EMBL" id="CAEZYF010000019">
    <property type="protein sequence ID" value="CAB4736004.1"/>
    <property type="molecule type" value="Genomic_DNA"/>
</dbReference>
<dbReference type="InterPro" id="IPR050378">
    <property type="entry name" value="Metallo-dep_Hydrolases_sf"/>
</dbReference>
<dbReference type="Gene3D" id="2.30.40.10">
    <property type="entry name" value="Urease, subunit C, domain 1"/>
    <property type="match status" value="1"/>
</dbReference>
<dbReference type="PANTHER" id="PTHR11647">
    <property type="entry name" value="HYDRANTOINASE/DIHYDROPYRIMIDINASE FAMILY MEMBER"/>
    <property type="match status" value="1"/>
</dbReference>
<feature type="domain" description="Amidohydrolase 3" evidence="1">
    <location>
        <begin position="44"/>
        <end position="558"/>
    </location>
</feature>
<dbReference type="PANTHER" id="PTHR11647:SF1">
    <property type="entry name" value="COLLAPSIN RESPONSE MEDIATOR PROTEIN"/>
    <property type="match status" value="1"/>
</dbReference>
<dbReference type="EMBL" id="CAFBMT010000002">
    <property type="protein sequence ID" value="CAB4913128.1"/>
    <property type="molecule type" value="Genomic_DNA"/>
</dbReference>
<dbReference type="Pfam" id="PF07969">
    <property type="entry name" value="Amidohydro_3"/>
    <property type="match status" value="1"/>
</dbReference>
<sequence>MLDFVIKNGSLLDGSGTAAMRMDVGVKDGLIVVVSPSIDDEATEVFDATGRVVTPGFVDVHSHYDAQVIWDDLLEPSSPHGVTTVVFGNCGVGFAPARPSDREGLIRLIEGVEDIPGEALAAGMSWSWETFTEYLDELSSRRWAIDVGTQLAHGPLRTFAMGADSVENRPADAAQLDAMAAIAREAAQAGSFGFSTSRTLGHRALDGTPVPGTYATFEELVAIGNGIAAGGGGVFEFAPAGIARSDEPEVVVAEFEWIGALARATGLPTTFLELQAHNDPQRWRREMDTAAAWCAAGLSVTPLVAGRSGGVLWGWDVRHPFVTRPSYTRVAHLPLAERLEALRRRDVRAAILAEDDEPVTSYERKQRAFMRSALPSCYLLTGVPDYEQPRDRSLGARSEAAGCTLDEVIYDGMLAADDVMVLYPMYNYADADHTVLYEQLQYPDAVVGTNDGGAHCAYTCDASIPTFLLSHWARDRQRGPRIALAEIVRRLTSQPAALYGMSDRGTVRVGLRADLNVIDAERVRLTVPRAVHDLPGGATRLMQDPVGYDLTMVHGTVTRRNGSDTGARPGRLVRR</sequence>
<evidence type="ECO:0000259" key="1">
    <source>
        <dbReference type="Pfam" id="PF07969"/>
    </source>
</evidence>
<dbReference type="InterPro" id="IPR011059">
    <property type="entry name" value="Metal-dep_hydrolase_composite"/>
</dbReference>
<dbReference type="GO" id="GO:0016812">
    <property type="term" value="F:hydrolase activity, acting on carbon-nitrogen (but not peptide) bonds, in cyclic amides"/>
    <property type="evidence" value="ECO:0007669"/>
    <property type="project" value="TreeGrafter"/>
</dbReference>
<evidence type="ECO:0000313" key="7">
    <source>
        <dbReference type="EMBL" id="CAB4998671.1"/>
    </source>
</evidence>
<reference evidence="3" key="1">
    <citation type="submission" date="2020-05" db="EMBL/GenBank/DDBJ databases">
        <authorList>
            <person name="Chiriac C."/>
            <person name="Salcher M."/>
            <person name="Ghai R."/>
            <person name="Kavagutti S V."/>
        </authorList>
    </citation>
    <scope>NUCLEOTIDE SEQUENCE</scope>
</reference>
<dbReference type="SUPFAM" id="SSF51556">
    <property type="entry name" value="Metallo-dependent hydrolases"/>
    <property type="match status" value="1"/>
</dbReference>
<dbReference type="EMBL" id="CAFAAV010000040">
    <property type="protein sequence ID" value="CAB4810813.1"/>
    <property type="molecule type" value="Genomic_DNA"/>
</dbReference>
<protein>
    <submittedName>
        <fullName evidence="3">Unannotated protein</fullName>
    </submittedName>
</protein>
<dbReference type="AlphaFoldDB" id="A0A6J6SME2"/>
<evidence type="ECO:0000313" key="4">
    <source>
        <dbReference type="EMBL" id="CAB4810813.1"/>
    </source>
</evidence>
<dbReference type="Gene3D" id="3.20.20.140">
    <property type="entry name" value="Metal-dependent hydrolases"/>
    <property type="match status" value="2"/>
</dbReference>
<proteinExistence type="predicted"/>
<dbReference type="InterPro" id="IPR013108">
    <property type="entry name" value="Amidohydro_3"/>
</dbReference>
<evidence type="ECO:0000313" key="5">
    <source>
        <dbReference type="EMBL" id="CAB4850326.1"/>
    </source>
</evidence>
<organism evidence="3">
    <name type="scientific">freshwater metagenome</name>
    <dbReference type="NCBI Taxonomy" id="449393"/>
    <lineage>
        <taxon>unclassified sequences</taxon>
        <taxon>metagenomes</taxon>
        <taxon>ecological metagenomes</taxon>
    </lineage>
</organism>
<name>A0A6J6SME2_9ZZZZ</name>
<dbReference type="EMBL" id="CAFBIY010000052">
    <property type="protein sequence ID" value="CAB4850326.1"/>
    <property type="molecule type" value="Genomic_DNA"/>
</dbReference>
<dbReference type="EMBL" id="CAFBOL010000057">
    <property type="protein sequence ID" value="CAB4998671.1"/>
    <property type="molecule type" value="Genomic_DNA"/>
</dbReference>
<dbReference type="SUPFAM" id="SSF51338">
    <property type="entry name" value="Composite domain of metallo-dependent hydrolases"/>
    <property type="match status" value="2"/>
</dbReference>
<evidence type="ECO:0000313" key="3">
    <source>
        <dbReference type="EMBL" id="CAB4736004.1"/>
    </source>
</evidence>
<dbReference type="GO" id="GO:0005829">
    <property type="term" value="C:cytosol"/>
    <property type="evidence" value="ECO:0007669"/>
    <property type="project" value="TreeGrafter"/>
</dbReference>